<protein>
    <recommendedName>
        <fullName evidence="1">Immunity protein 45 domain-containing protein</fullName>
    </recommendedName>
</protein>
<sequence>MWGEAVLLEDYDADLVRGDRLRIVGAPHGADHVELMIAETREPDSGCELWVVGGYKAGLVFQVLPRECRPREGAGLIDIGWLRRNWATWVNPHWLLHQIAVRPWDADEDDDIPHAL</sequence>
<gene>
    <name evidence="2" type="ORF">EGT67_02470</name>
</gene>
<evidence type="ECO:0000259" key="1">
    <source>
        <dbReference type="Pfam" id="PF15572"/>
    </source>
</evidence>
<dbReference type="AlphaFoldDB" id="A0A438BK34"/>
<comment type="caution">
    <text evidence="2">The sequence shown here is derived from an EMBL/GenBank/DDBJ whole genome shotgun (WGS) entry which is preliminary data.</text>
</comment>
<feature type="domain" description="Immunity protein 45" evidence="1">
    <location>
        <begin position="16"/>
        <end position="95"/>
    </location>
</feature>
<evidence type="ECO:0000313" key="3">
    <source>
        <dbReference type="Proteomes" id="UP000286208"/>
    </source>
</evidence>
<proteinExistence type="predicted"/>
<dbReference type="OrthoDB" id="4219392at2"/>
<accession>A0A438BK34</accession>
<evidence type="ECO:0000313" key="2">
    <source>
        <dbReference type="EMBL" id="RVW11312.1"/>
    </source>
</evidence>
<dbReference type="Pfam" id="PF15572">
    <property type="entry name" value="Imm45"/>
    <property type="match status" value="1"/>
</dbReference>
<dbReference type="Proteomes" id="UP000286208">
    <property type="component" value="Unassembled WGS sequence"/>
</dbReference>
<reference evidence="2 3" key="1">
    <citation type="submission" date="2018-11" db="EMBL/GenBank/DDBJ databases">
        <title>Rhodococcus spongicola sp. nov. and Rhodococcus xishaensis sp. nov. from marine sponges.</title>
        <authorList>
            <person name="Li L."/>
            <person name="Lin H.W."/>
        </authorList>
    </citation>
    <scope>NUCLEOTIDE SEQUENCE [LARGE SCALE GENOMIC DNA]</scope>
    <source>
        <strain evidence="2 3">CCTCC AB2014297</strain>
    </source>
</reference>
<organism evidence="2 3">
    <name type="scientific">Prescottella agglutinans</name>
    <dbReference type="NCBI Taxonomy" id="1644129"/>
    <lineage>
        <taxon>Bacteria</taxon>
        <taxon>Bacillati</taxon>
        <taxon>Actinomycetota</taxon>
        <taxon>Actinomycetes</taxon>
        <taxon>Mycobacteriales</taxon>
        <taxon>Nocardiaceae</taxon>
        <taxon>Prescottella</taxon>
    </lineage>
</organism>
<name>A0A438BK34_9NOCA</name>
<keyword evidence="3" id="KW-1185">Reference proteome</keyword>
<dbReference type="EMBL" id="RKLP01000001">
    <property type="protein sequence ID" value="RVW11312.1"/>
    <property type="molecule type" value="Genomic_DNA"/>
</dbReference>
<dbReference type="InterPro" id="IPR029077">
    <property type="entry name" value="Imm45"/>
</dbReference>